<protein>
    <recommendedName>
        <fullName evidence="4">PHD-type domain-containing protein</fullName>
    </recommendedName>
</protein>
<dbReference type="KEGG" id="crq:GCK72_023481"/>
<sequence>MEEDSAGLSTSQQANGNDPPRDGFTTVLEHALWEAERYPECSDLLIGRMFGVPSEQLRPCKVCCGISGKTGSPSYNPQNYTLQEIVTMTQTCPAHAFDEEMEKIDAAYTRFETKLAKQARAEHARLAKELKKAELEEKKKLRENTKTNSKTNNKGKKGKKGKKVATTISDEEEPIDDEIEEDDANDSEYEPCSQPKKAKTVVIEEDIDYFMYEIEPEPKQKKVTRWTCPGCEKSSKYGSTGCCWCDEWWHFKCAGFKKAKDVPQGWTCKLCDIP</sequence>
<dbReference type="GeneID" id="9798072"/>
<dbReference type="OrthoDB" id="436852at2759"/>
<dbReference type="HOGENOM" id="CLU_1129951_0_0_1"/>
<dbReference type="InterPro" id="IPR011011">
    <property type="entry name" value="Znf_FYVE_PHD"/>
</dbReference>
<feature type="region of interest" description="Disordered" evidence="1">
    <location>
        <begin position="1"/>
        <end position="23"/>
    </location>
</feature>
<dbReference type="OMA" id="TELCPTH"/>
<dbReference type="CTD" id="9798072"/>
<organism evidence="3">
    <name type="scientific">Caenorhabditis remanei</name>
    <name type="common">Caenorhabditis vulgaris</name>
    <dbReference type="NCBI Taxonomy" id="31234"/>
    <lineage>
        <taxon>Eukaryota</taxon>
        <taxon>Metazoa</taxon>
        <taxon>Ecdysozoa</taxon>
        <taxon>Nematoda</taxon>
        <taxon>Chromadorea</taxon>
        <taxon>Rhabditida</taxon>
        <taxon>Rhabditina</taxon>
        <taxon>Rhabditomorpha</taxon>
        <taxon>Rhabditoidea</taxon>
        <taxon>Rhabditidae</taxon>
        <taxon>Peloderinae</taxon>
        <taxon>Caenorhabditis</taxon>
    </lineage>
</organism>
<gene>
    <name evidence="2" type="ORF">CRE_03220</name>
</gene>
<dbReference type="SUPFAM" id="SSF57903">
    <property type="entry name" value="FYVE/PHD zinc finger"/>
    <property type="match status" value="1"/>
</dbReference>
<evidence type="ECO:0000256" key="1">
    <source>
        <dbReference type="SAM" id="MobiDB-lite"/>
    </source>
</evidence>
<evidence type="ECO:0000313" key="2">
    <source>
        <dbReference type="EMBL" id="EFP04970.1"/>
    </source>
</evidence>
<feature type="region of interest" description="Disordered" evidence="1">
    <location>
        <begin position="137"/>
        <end position="192"/>
    </location>
</feature>
<name>E3MME9_CAERE</name>
<dbReference type="FunCoup" id="E3MME9">
    <property type="interactions" value="423"/>
</dbReference>
<dbReference type="EMBL" id="DS268457">
    <property type="protein sequence ID" value="EFP04970.1"/>
    <property type="molecule type" value="Genomic_DNA"/>
</dbReference>
<dbReference type="STRING" id="31234.E3MME9"/>
<keyword evidence="3" id="KW-1185">Reference proteome</keyword>
<dbReference type="eggNOG" id="KOG1973">
    <property type="taxonomic scope" value="Eukaryota"/>
</dbReference>
<dbReference type="Proteomes" id="UP000008281">
    <property type="component" value="Unassembled WGS sequence"/>
</dbReference>
<dbReference type="InParanoid" id="E3MME9"/>
<dbReference type="RefSeq" id="XP_003102583.2">
    <property type="nucleotide sequence ID" value="XM_003102535.2"/>
</dbReference>
<accession>E3MME9</accession>
<reference evidence="2" key="1">
    <citation type="submission" date="2007-07" db="EMBL/GenBank/DDBJ databases">
        <title>PCAP assembly of the Caenorhabditis remanei genome.</title>
        <authorList>
            <consortium name="The Caenorhabditis remanei Sequencing Consortium"/>
            <person name="Wilson R.K."/>
        </authorList>
    </citation>
    <scope>NUCLEOTIDE SEQUENCE [LARGE SCALE GENOMIC DNA]</scope>
    <source>
        <strain evidence="2">PB4641</strain>
    </source>
</reference>
<feature type="compositionally biased region" description="Basic residues" evidence="1">
    <location>
        <begin position="153"/>
        <end position="163"/>
    </location>
</feature>
<evidence type="ECO:0000313" key="3">
    <source>
        <dbReference type="Proteomes" id="UP000008281"/>
    </source>
</evidence>
<proteinExistence type="predicted"/>
<dbReference type="AlphaFoldDB" id="E3MME9"/>
<feature type="compositionally biased region" description="Polar residues" evidence="1">
    <location>
        <begin position="7"/>
        <end position="16"/>
    </location>
</feature>
<evidence type="ECO:0008006" key="4">
    <source>
        <dbReference type="Google" id="ProtNLM"/>
    </source>
</evidence>
<feature type="compositionally biased region" description="Acidic residues" evidence="1">
    <location>
        <begin position="169"/>
        <end position="189"/>
    </location>
</feature>